<dbReference type="EMBL" id="KK115746">
    <property type="protein sequence ID" value="KFM65903.1"/>
    <property type="molecule type" value="Genomic_DNA"/>
</dbReference>
<keyword evidence="2" id="KW-1185">Reference proteome</keyword>
<protein>
    <submittedName>
        <fullName evidence="1">Uncharacterized protein</fullName>
    </submittedName>
</protein>
<name>A0A087TLB4_STEMI</name>
<sequence>MIPFDELHNALCFQKAKSEILVKILKNAIRCSLLCENAEIPIEKVTVSSNTGQIFRNEESMLHTYIDCHINTFW</sequence>
<accession>A0A087TLB4</accession>
<evidence type="ECO:0000313" key="1">
    <source>
        <dbReference type="EMBL" id="KFM65903.1"/>
    </source>
</evidence>
<gene>
    <name evidence="1" type="ORF">X975_14914</name>
</gene>
<reference evidence="1 2" key="1">
    <citation type="submission" date="2013-11" db="EMBL/GenBank/DDBJ databases">
        <title>Genome sequencing of Stegodyphus mimosarum.</title>
        <authorList>
            <person name="Bechsgaard J."/>
        </authorList>
    </citation>
    <scope>NUCLEOTIDE SEQUENCE [LARGE SCALE GENOMIC DNA]</scope>
</reference>
<organism evidence="1 2">
    <name type="scientific">Stegodyphus mimosarum</name>
    <name type="common">African social velvet spider</name>
    <dbReference type="NCBI Taxonomy" id="407821"/>
    <lineage>
        <taxon>Eukaryota</taxon>
        <taxon>Metazoa</taxon>
        <taxon>Ecdysozoa</taxon>
        <taxon>Arthropoda</taxon>
        <taxon>Chelicerata</taxon>
        <taxon>Arachnida</taxon>
        <taxon>Araneae</taxon>
        <taxon>Araneomorphae</taxon>
        <taxon>Entelegynae</taxon>
        <taxon>Eresoidea</taxon>
        <taxon>Eresidae</taxon>
        <taxon>Stegodyphus</taxon>
    </lineage>
</organism>
<dbReference type="Proteomes" id="UP000054359">
    <property type="component" value="Unassembled WGS sequence"/>
</dbReference>
<feature type="non-terminal residue" evidence="1">
    <location>
        <position position="74"/>
    </location>
</feature>
<proteinExistence type="predicted"/>
<dbReference type="AlphaFoldDB" id="A0A087TLB4"/>
<evidence type="ECO:0000313" key="2">
    <source>
        <dbReference type="Proteomes" id="UP000054359"/>
    </source>
</evidence>